<dbReference type="AlphaFoldDB" id="A0A8J3REQ9"/>
<reference evidence="1" key="1">
    <citation type="submission" date="2021-01" db="EMBL/GenBank/DDBJ databases">
        <title>Whole genome shotgun sequence of Sphaerimonospora thailandensis NBRC 107569.</title>
        <authorList>
            <person name="Komaki H."/>
            <person name="Tamura T."/>
        </authorList>
    </citation>
    <scope>NUCLEOTIDE SEQUENCE</scope>
    <source>
        <strain evidence="1">NBRC 107569</strain>
    </source>
</reference>
<keyword evidence="2" id="KW-1185">Reference proteome</keyword>
<sequence length="98" mass="10678">MTLARASSLADCTAPCSTDAVIDCMRNTPSTTTTAIDSTSVLVTTRNCSERRQLRRSLPAARRARLRTPRAIWPGVRRRDLAAEAGMLEVRCYAGPAL</sequence>
<accession>A0A8J3REQ9</accession>
<organism evidence="1 2">
    <name type="scientific">Sphaerimonospora thailandensis</name>
    <dbReference type="NCBI Taxonomy" id="795644"/>
    <lineage>
        <taxon>Bacteria</taxon>
        <taxon>Bacillati</taxon>
        <taxon>Actinomycetota</taxon>
        <taxon>Actinomycetes</taxon>
        <taxon>Streptosporangiales</taxon>
        <taxon>Streptosporangiaceae</taxon>
        <taxon>Sphaerimonospora</taxon>
    </lineage>
</organism>
<dbReference type="EMBL" id="BOOG01000066">
    <property type="protein sequence ID" value="GIH72921.1"/>
    <property type="molecule type" value="Genomic_DNA"/>
</dbReference>
<protein>
    <submittedName>
        <fullName evidence="1">Uncharacterized protein</fullName>
    </submittedName>
</protein>
<evidence type="ECO:0000313" key="1">
    <source>
        <dbReference type="EMBL" id="GIH72921.1"/>
    </source>
</evidence>
<dbReference type="Proteomes" id="UP000610966">
    <property type="component" value="Unassembled WGS sequence"/>
</dbReference>
<comment type="caution">
    <text evidence="1">The sequence shown here is derived from an EMBL/GenBank/DDBJ whole genome shotgun (WGS) entry which is preliminary data.</text>
</comment>
<gene>
    <name evidence="1" type="ORF">Mth01_51740</name>
</gene>
<name>A0A8J3REQ9_9ACTN</name>
<evidence type="ECO:0000313" key="2">
    <source>
        <dbReference type="Proteomes" id="UP000610966"/>
    </source>
</evidence>
<proteinExistence type="predicted"/>